<dbReference type="STRING" id="443610.VE25_20435"/>
<gene>
    <name evidence="2" type="ORF">VE25_20435</name>
</gene>
<dbReference type="Gene3D" id="3.40.630.30">
    <property type="match status" value="1"/>
</dbReference>
<dbReference type="CDD" id="cd04301">
    <property type="entry name" value="NAT_SF"/>
    <property type="match status" value="1"/>
</dbReference>
<evidence type="ECO:0000313" key="2">
    <source>
        <dbReference type="EMBL" id="KKB06851.1"/>
    </source>
</evidence>
<dbReference type="RefSeq" id="WP_046110531.1">
    <property type="nucleotide sequence ID" value="NZ_JZEX01000192.1"/>
</dbReference>
<dbReference type="PROSITE" id="PS51186">
    <property type="entry name" value="GNAT"/>
    <property type="match status" value="1"/>
</dbReference>
<dbReference type="InterPro" id="IPR016181">
    <property type="entry name" value="Acyl_CoA_acyltransferase"/>
</dbReference>
<name>A0A0F5FDC2_9HYPH</name>
<dbReference type="AlphaFoldDB" id="A0A0F5FDC2"/>
<evidence type="ECO:0000259" key="1">
    <source>
        <dbReference type="PROSITE" id="PS51186"/>
    </source>
</evidence>
<comment type="caution">
    <text evidence="2">The sequence shown here is derived from an EMBL/GenBank/DDBJ whole genome shotgun (WGS) entry which is preliminary data.</text>
</comment>
<protein>
    <recommendedName>
        <fullName evidence="1">N-acetyltransferase domain-containing protein</fullName>
    </recommendedName>
</protein>
<dbReference type="EMBL" id="JZEX01000192">
    <property type="protein sequence ID" value="KKB06851.1"/>
    <property type="molecule type" value="Genomic_DNA"/>
</dbReference>
<dbReference type="Pfam" id="PF00583">
    <property type="entry name" value="Acetyltransf_1"/>
    <property type="match status" value="1"/>
</dbReference>
<dbReference type="OrthoDB" id="9787920at2"/>
<dbReference type="SUPFAM" id="SSF55729">
    <property type="entry name" value="Acyl-CoA N-acyltransferases (Nat)"/>
    <property type="match status" value="1"/>
</dbReference>
<dbReference type="GO" id="GO:0016747">
    <property type="term" value="F:acyltransferase activity, transferring groups other than amino-acyl groups"/>
    <property type="evidence" value="ECO:0007669"/>
    <property type="project" value="InterPro"/>
</dbReference>
<evidence type="ECO:0000313" key="3">
    <source>
        <dbReference type="Proteomes" id="UP000033632"/>
    </source>
</evidence>
<dbReference type="InterPro" id="IPR000182">
    <property type="entry name" value="GNAT_dom"/>
</dbReference>
<reference evidence="2 3" key="1">
    <citation type="submission" date="2015-03" db="EMBL/GenBank/DDBJ databases">
        <authorList>
            <person name="Hassan Y.I."/>
            <person name="Lepp D."/>
            <person name="Li X.-Z."/>
            <person name="Zhou T."/>
        </authorList>
    </citation>
    <scope>NUCLEOTIDE SEQUENCE [LARGE SCALE GENOMIC DNA]</scope>
    <source>
        <strain evidence="2 3">BD-c194</strain>
    </source>
</reference>
<dbReference type="PATRIC" id="fig|443610.3.peg.2409"/>
<feature type="domain" description="N-acetyltransferase" evidence="1">
    <location>
        <begin position="1"/>
        <end position="140"/>
    </location>
</feature>
<keyword evidence="3" id="KW-1185">Reference proteome</keyword>
<proteinExistence type="predicted"/>
<accession>A0A0F5FDC2</accession>
<organism evidence="2 3">
    <name type="scientific">Devosia geojensis</name>
    <dbReference type="NCBI Taxonomy" id="443610"/>
    <lineage>
        <taxon>Bacteria</taxon>
        <taxon>Pseudomonadati</taxon>
        <taxon>Pseudomonadota</taxon>
        <taxon>Alphaproteobacteria</taxon>
        <taxon>Hyphomicrobiales</taxon>
        <taxon>Devosiaceae</taxon>
        <taxon>Devosia</taxon>
    </lineage>
</organism>
<dbReference type="Proteomes" id="UP000033632">
    <property type="component" value="Unassembled WGS sequence"/>
</dbReference>
<sequence length="150" mass="16687">MDIALKLDPDEADVRAVRDGLIAFNRKASGREAGWQPFAVHLNDPTSGEAVGGITGFTTFDWVFVELFHIPEHLRGQGHGRALMAKVEAFGRERGCIGIWLDTFSFQARPFYEKLGFSVFGTLEDHPIGGRRYFMSKRLDAANALENDNG</sequence>